<dbReference type="EMBL" id="JACIJK010000006">
    <property type="protein sequence ID" value="MBB5715529.1"/>
    <property type="molecule type" value="Genomic_DNA"/>
</dbReference>
<evidence type="ECO:0000313" key="3">
    <source>
        <dbReference type="EMBL" id="MBB5715529.1"/>
    </source>
</evidence>
<dbReference type="AlphaFoldDB" id="A0A7W9BEM2"/>
<reference evidence="3 4" key="1">
    <citation type="submission" date="2020-08" db="EMBL/GenBank/DDBJ databases">
        <title>Genomic Encyclopedia of Type Strains, Phase IV (KMG-IV): sequencing the most valuable type-strain genomes for metagenomic binning, comparative biology and taxonomic classification.</title>
        <authorList>
            <person name="Goeker M."/>
        </authorList>
    </citation>
    <scope>NUCLEOTIDE SEQUENCE [LARGE SCALE GENOMIC DNA]</scope>
    <source>
        <strain evidence="3 4">DSM 100044</strain>
    </source>
</reference>
<dbReference type="InterPro" id="IPR025419">
    <property type="entry name" value="DUF4142"/>
</dbReference>
<organism evidence="3 4">
    <name type="scientific">Sphingomonas aerophila</name>
    <dbReference type="NCBI Taxonomy" id="1344948"/>
    <lineage>
        <taxon>Bacteria</taxon>
        <taxon>Pseudomonadati</taxon>
        <taxon>Pseudomonadota</taxon>
        <taxon>Alphaproteobacteria</taxon>
        <taxon>Sphingomonadales</taxon>
        <taxon>Sphingomonadaceae</taxon>
        <taxon>Sphingomonas</taxon>
    </lineage>
</organism>
<dbReference type="RefSeq" id="WP_184057893.1">
    <property type="nucleotide sequence ID" value="NZ_JACIJK010000006.1"/>
</dbReference>
<evidence type="ECO:0000259" key="2">
    <source>
        <dbReference type="Pfam" id="PF13628"/>
    </source>
</evidence>
<comment type="caution">
    <text evidence="3">The sequence shown here is derived from an EMBL/GenBank/DDBJ whole genome shotgun (WGS) entry which is preliminary data.</text>
</comment>
<dbReference type="PANTHER" id="PTHR38593:SF1">
    <property type="entry name" value="BLR2558 PROTEIN"/>
    <property type="match status" value="1"/>
</dbReference>
<dbReference type="Proteomes" id="UP000546200">
    <property type="component" value="Unassembled WGS sequence"/>
</dbReference>
<dbReference type="Pfam" id="PF13628">
    <property type="entry name" value="DUF4142"/>
    <property type="match status" value="1"/>
</dbReference>
<protein>
    <submittedName>
        <fullName evidence="3">Putative membrane protein</fullName>
    </submittedName>
</protein>
<dbReference type="Gene3D" id="1.20.1260.10">
    <property type="match status" value="1"/>
</dbReference>
<feature type="region of interest" description="Disordered" evidence="1">
    <location>
        <begin position="170"/>
        <end position="192"/>
    </location>
</feature>
<keyword evidence="4" id="KW-1185">Reference proteome</keyword>
<evidence type="ECO:0000313" key="4">
    <source>
        <dbReference type="Proteomes" id="UP000546200"/>
    </source>
</evidence>
<dbReference type="PANTHER" id="PTHR38593">
    <property type="entry name" value="BLR2558 PROTEIN"/>
    <property type="match status" value="1"/>
</dbReference>
<proteinExistence type="predicted"/>
<dbReference type="InterPro" id="IPR012347">
    <property type="entry name" value="Ferritin-like"/>
</dbReference>
<gene>
    <name evidence="3" type="ORF">FHS94_002375</name>
</gene>
<evidence type="ECO:0000256" key="1">
    <source>
        <dbReference type="SAM" id="MobiDB-lite"/>
    </source>
</evidence>
<sequence>MKLVLASMGADMLLAGCASQRDDMGPPATIAADPMSPLSAPGYTRMAASSDQFEIESSRLALTRSRNPQVLRFAQMMIDHHQRTSADLMSTAQAVGIAPPPPGMLPPQRDAFERVSAAGPDFDSVYKAEQVSGHQQALDLHRNYAASGDEPRFRALATRTVPIIEDHLRQAQSLPDYASPPPPAPVRAGERG</sequence>
<feature type="domain" description="DUF4142" evidence="2">
    <location>
        <begin position="43"/>
        <end position="174"/>
    </location>
</feature>
<name>A0A7W9BEM2_9SPHN</name>
<accession>A0A7W9BEM2</accession>